<dbReference type="Gene3D" id="3.30.200.20">
    <property type="entry name" value="Phosphorylase Kinase, domain 1"/>
    <property type="match status" value="1"/>
</dbReference>
<organism evidence="13 14">
    <name type="scientific">Ceratodon purpureus</name>
    <name type="common">Fire moss</name>
    <name type="synonym">Dicranum purpureum</name>
    <dbReference type="NCBI Taxonomy" id="3225"/>
    <lineage>
        <taxon>Eukaryota</taxon>
        <taxon>Viridiplantae</taxon>
        <taxon>Streptophyta</taxon>
        <taxon>Embryophyta</taxon>
        <taxon>Bryophyta</taxon>
        <taxon>Bryophytina</taxon>
        <taxon>Bryopsida</taxon>
        <taxon>Dicranidae</taxon>
        <taxon>Pseudoditrichales</taxon>
        <taxon>Ditrichaceae</taxon>
        <taxon>Ceratodon</taxon>
    </lineage>
</organism>
<evidence type="ECO:0000256" key="1">
    <source>
        <dbReference type="ARBA" id="ARBA00004162"/>
    </source>
</evidence>
<dbReference type="GO" id="GO:0005524">
    <property type="term" value="F:ATP binding"/>
    <property type="evidence" value="ECO:0007669"/>
    <property type="project" value="UniProtKB-KW"/>
</dbReference>
<dbReference type="PROSITE" id="PS50011">
    <property type="entry name" value="PROTEIN_KINASE_DOM"/>
    <property type="match status" value="1"/>
</dbReference>
<dbReference type="SUPFAM" id="SSF56112">
    <property type="entry name" value="Protein kinase-like (PK-like)"/>
    <property type="match status" value="1"/>
</dbReference>
<keyword evidence="2" id="KW-1003">Cell membrane</keyword>
<dbReference type="InterPro" id="IPR000719">
    <property type="entry name" value="Prot_kinase_dom"/>
</dbReference>
<dbReference type="FunFam" id="1.10.510.10:FF:000468">
    <property type="entry name" value="PTI1-like tyrosine-protein kinase 3"/>
    <property type="match status" value="1"/>
</dbReference>
<dbReference type="InterPro" id="IPR056562">
    <property type="entry name" value="LysM2_CERK1_LYK3_4_5"/>
</dbReference>
<proteinExistence type="predicted"/>
<keyword evidence="4 10" id="KW-0732">Signal</keyword>
<dbReference type="GO" id="GO:0005886">
    <property type="term" value="C:plasma membrane"/>
    <property type="evidence" value="ECO:0007669"/>
    <property type="project" value="UniProtKB-SubCell"/>
</dbReference>
<keyword evidence="3" id="KW-0812">Transmembrane</keyword>
<evidence type="ECO:0000256" key="9">
    <source>
        <dbReference type="ARBA" id="ARBA00023157"/>
    </source>
</evidence>
<dbReference type="GO" id="GO:0004672">
    <property type="term" value="F:protein kinase activity"/>
    <property type="evidence" value="ECO:0007669"/>
    <property type="project" value="InterPro"/>
</dbReference>
<feature type="domain" description="LysM" evidence="12">
    <location>
        <begin position="186"/>
        <end position="232"/>
    </location>
</feature>
<dbReference type="PROSITE" id="PS51782">
    <property type="entry name" value="LYSM"/>
    <property type="match status" value="2"/>
</dbReference>
<evidence type="ECO:0000256" key="2">
    <source>
        <dbReference type="ARBA" id="ARBA00022475"/>
    </source>
</evidence>
<dbReference type="Pfam" id="PF00069">
    <property type="entry name" value="Pkinase"/>
    <property type="match status" value="1"/>
</dbReference>
<evidence type="ECO:0000256" key="6">
    <source>
        <dbReference type="ARBA" id="ARBA00022840"/>
    </source>
</evidence>
<keyword evidence="7" id="KW-1133">Transmembrane helix</keyword>
<evidence type="ECO:0000256" key="8">
    <source>
        <dbReference type="ARBA" id="ARBA00023136"/>
    </source>
</evidence>
<comment type="caution">
    <text evidence="13">The sequence shown here is derived from an EMBL/GenBank/DDBJ whole genome shotgun (WGS) entry which is preliminary data.</text>
</comment>
<dbReference type="Pfam" id="PF23473">
    <property type="entry name" value="LysM3_LYK4_5"/>
    <property type="match status" value="1"/>
</dbReference>
<evidence type="ECO:0000256" key="10">
    <source>
        <dbReference type="SAM" id="SignalP"/>
    </source>
</evidence>
<dbReference type="PANTHER" id="PTHR45927:SF6">
    <property type="entry name" value="PROTEIN LYK5"/>
    <property type="match status" value="1"/>
</dbReference>
<dbReference type="SMART" id="SM00220">
    <property type="entry name" value="S_TKc"/>
    <property type="match status" value="1"/>
</dbReference>
<evidence type="ECO:0000256" key="5">
    <source>
        <dbReference type="ARBA" id="ARBA00022741"/>
    </source>
</evidence>
<dbReference type="Proteomes" id="UP000822688">
    <property type="component" value="Chromosome 6"/>
</dbReference>
<dbReference type="InterPro" id="IPR056563">
    <property type="entry name" value="LysM3_LYK4_5"/>
</dbReference>
<dbReference type="InterPro" id="IPR011009">
    <property type="entry name" value="Kinase-like_dom_sf"/>
</dbReference>
<dbReference type="EMBL" id="CM026427">
    <property type="protein sequence ID" value="KAG0568631.1"/>
    <property type="molecule type" value="Genomic_DNA"/>
</dbReference>
<feature type="chain" id="PRO_5035804314" description="Protein kinase domain-containing protein" evidence="10">
    <location>
        <begin position="34"/>
        <end position="668"/>
    </location>
</feature>
<evidence type="ECO:0000259" key="12">
    <source>
        <dbReference type="PROSITE" id="PS51782"/>
    </source>
</evidence>
<dbReference type="Gene3D" id="1.10.510.10">
    <property type="entry name" value="Transferase(Phosphotransferase) domain 1"/>
    <property type="match status" value="1"/>
</dbReference>
<feature type="domain" description="LysM" evidence="12">
    <location>
        <begin position="119"/>
        <end position="166"/>
    </location>
</feature>
<gene>
    <name evidence="13" type="ORF">KC19_6G034500</name>
</gene>
<dbReference type="InterPro" id="IPR056561">
    <property type="entry name" value="NFP_LYK_LysM1"/>
</dbReference>
<evidence type="ECO:0000259" key="11">
    <source>
        <dbReference type="PROSITE" id="PS50011"/>
    </source>
</evidence>
<dbReference type="Pfam" id="PF23446">
    <property type="entry name" value="LysM1_NFP_LYK"/>
    <property type="match status" value="1"/>
</dbReference>
<evidence type="ECO:0000256" key="7">
    <source>
        <dbReference type="ARBA" id="ARBA00022989"/>
    </source>
</evidence>
<dbReference type="InterPro" id="IPR008271">
    <property type="entry name" value="Ser/Thr_kinase_AS"/>
</dbReference>
<dbReference type="Pfam" id="PF23472">
    <property type="entry name" value="LysM2_CERK1_LYK3_4_5"/>
    <property type="match status" value="1"/>
</dbReference>
<keyword evidence="14" id="KW-1185">Reference proteome</keyword>
<evidence type="ECO:0000256" key="4">
    <source>
        <dbReference type="ARBA" id="ARBA00022729"/>
    </source>
</evidence>
<sequence length="668" mass="72865">MTALSSGMALQIWFRNIFTFVLWLCLQIQIAIAQEDYNNVTGYACTGARSTCQSYTVYRTEGSQNLSTIASNFNTSATEIANASGVDPTLVTLRPFGDHTLLYVPLACSCFNGTYQSRIWYAVMPLDTMLIIANSTFQGLTTYPAIQAANPTVVPTNMSIGQLLNIPLQCSCPSTEQLRVGSQLLVTYSIFPQDTIVDISKRFNVSESDIEDANGVTDQMAQKLVPFSILLIPLPALVPLNSSNFALPPQADPPLTPAQVPSLSGPAMASSKDPSEIPLDIAVAVGAVAGALAAILACVLCTTVRHYKRIIDGYKDADRRSFMKASVASSSYTTGNDFNLEITDILGSDNPLRFSYEELLTATNHFSDENRIHGSVFLGKLKGSLVAIKQMKGNMSDELKILSQVHHGNVVRLVGVCATRSENLYLVFEYAENGSLSDCLHYQIAYPSSSFSRSVGLLSWKLRIQIALDIALGLEYLHSYTQPSLVHKDVKSSNILLDRQFRAKVANFGMAKIAEPGQGGIMTEHIVGTQGYLAPEYLEQGLITTRVDVFSFGVVLLEMLSGQEAISSNGEAGQFTHLSTTIFDVLSDVLSSDEQMAKLQAWMDSRLLDAYPPDIAYSVASLARTCVETDPSKRPDMKEISFALSKMYQASLQWESSTRYTATAVDAR</sequence>
<reference evidence="13 14" key="1">
    <citation type="submission" date="2020-06" db="EMBL/GenBank/DDBJ databases">
        <title>WGS assembly of Ceratodon purpureus strain R40.</title>
        <authorList>
            <person name="Carey S.B."/>
            <person name="Jenkins J."/>
            <person name="Shu S."/>
            <person name="Lovell J.T."/>
            <person name="Sreedasyam A."/>
            <person name="Maumus F."/>
            <person name="Tiley G.P."/>
            <person name="Fernandez-Pozo N."/>
            <person name="Barry K."/>
            <person name="Chen C."/>
            <person name="Wang M."/>
            <person name="Lipzen A."/>
            <person name="Daum C."/>
            <person name="Saski C.A."/>
            <person name="Payton A.C."/>
            <person name="Mcbreen J.C."/>
            <person name="Conrad R.E."/>
            <person name="Kollar L.M."/>
            <person name="Olsson S."/>
            <person name="Huttunen S."/>
            <person name="Landis J.B."/>
            <person name="Wickett N.J."/>
            <person name="Johnson M.G."/>
            <person name="Rensing S.A."/>
            <person name="Grimwood J."/>
            <person name="Schmutz J."/>
            <person name="Mcdaniel S.F."/>
        </authorList>
    </citation>
    <scope>NUCLEOTIDE SEQUENCE [LARGE SCALE GENOMIC DNA]</scope>
    <source>
        <strain evidence="13 14">R40</strain>
    </source>
</reference>
<dbReference type="PROSITE" id="PS00108">
    <property type="entry name" value="PROTEIN_KINASE_ST"/>
    <property type="match status" value="1"/>
</dbReference>
<name>A0A8T0H9Y2_CERPU</name>
<dbReference type="InterPro" id="IPR018392">
    <property type="entry name" value="LysM"/>
</dbReference>
<dbReference type="PANTHER" id="PTHR45927">
    <property type="entry name" value="LYSM-DOMAIN RECEPTOR-LIKE KINASE-RELATED"/>
    <property type="match status" value="1"/>
</dbReference>
<keyword evidence="6" id="KW-0067">ATP-binding</keyword>
<dbReference type="AlphaFoldDB" id="A0A8T0H9Y2"/>
<protein>
    <recommendedName>
        <fullName evidence="15">Protein kinase domain-containing protein</fullName>
    </recommendedName>
</protein>
<comment type="subcellular location">
    <subcellularLocation>
        <location evidence="1">Cell membrane</location>
        <topology evidence="1">Single-pass membrane protein</topology>
    </subcellularLocation>
</comment>
<feature type="domain" description="Protein kinase" evidence="11">
    <location>
        <begin position="340"/>
        <end position="652"/>
    </location>
</feature>
<evidence type="ECO:0000313" key="14">
    <source>
        <dbReference type="Proteomes" id="UP000822688"/>
    </source>
</evidence>
<dbReference type="SMART" id="SM00257">
    <property type="entry name" value="LysM"/>
    <property type="match status" value="3"/>
</dbReference>
<evidence type="ECO:0008006" key="15">
    <source>
        <dbReference type="Google" id="ProtNLM"/>
    </source>
</evidence>
<keyword evidence="9" id="KW-1015">Disulfide bond</keyword>
<keyword evidence="5" id="KW-0547">Nucleotide-binding</keyword>
<dbReference type="InterPro" id="IPR052611">
    <property type="entry name" value="Plant_RLK_LysM"/>
</dbReference>
<feature type="signal peptide" evidence="10">
    <location>
        <begin position="1"/>
        <end position="33"/>
    </location>
</feature>
<accession>A0A8T0H9Y2</accession>
<keyword evidence="8" id="KW-0472">Membrane</keyword>
<evidence type="ECO:0000313" key="13">
    <source>
        <dbReference type="EMBL" id="KAG0568631.1"/>
    </source>
</evidence>
<evidence type="ECO:0000256" key="3">
    <source>
        <dbReference type="ARBA" id="ARBA00022692"/>
    </source>
</evidence>